<evidence type="ECO:0000259" key="1">
    <source>
        <dbReference type="Pfam" id="PF02464"/>
    </source>
</evidence>
<keyword evidence="3" id="KW-1185">Reference proteome</keyword>
<dbReference type="Gene3D" id="3.90.950.20">
    <property type="entry name" value="CinA-like"/>
    <property type="match status" value="1"/>
</dbReference>
<dbReference type="Proteomes" id="UP000034832">
    <property type="component" value="Unassembled WGS sequence"/>
</dbReference>
<organism evidence="2 3">
    <name type="scientific">Afipia massiliensis</name>
    <dbReference type="NCBI Taxonomy" id="211460"/>
    <lineage>
        <taxon>Bacteria</taxon>
        <taxon>Pseudomonadati</taxon>
        <taxon>Pseudomonadota</taxon>
        <taxon>Alphaproteobacteria</taxon>
        <taxon>Hyphomicrobiales</taxon>
        <taxon>Nitrobacteraceae</taxon>
        <taxon>Afipia</taxon>
    </lineage>
</organism>
<evidence type="ECO:0000313" key="2">
    <source>
        <dbReference type="EMBL" id="TKT72155.1"/>
    </source>
</evidence>
<dbReference type="RefSeq" id="WP_046827336.1">
    <property type="nucleotide sequence ID" value="NZ_LBIA02000001.1"/>
</dbReference>
<reference evidence="2" key="1">
    <citation type="submission" date="2019-04" db="EMBL/GenBank/DDBJ databases">
        <title>Whole genome sequencing of cave bacteria.</title>
        <authorList>
            <person name="Gan H.M."/>
            <person name="Barton H."/>
            <person name="Savka M.A."/>
        </authorList>
    </citation>
    <scope>NUCLEOTIDE SEQUENCE [LARGE SCALE GENOMIC DNA]</scope>
    <source>
        <strain evidence="2">LC387</strain>
    </source>
</reference>
<dbReference type="OrthoDB" id="1253990at2"/>
<protein>
    <submittedName>
        <fullName evidence="2">CinA family protein</fullName>
    </submittedName>
</protein>
<dbReference type="EMBL" id="LBIA02000001">
    <property type="protein sequence ID" value="TKT72155.1"/>
    <property type="molecule type" value="Genomic_DNA"/>
</dbReference>
<feature type="domain" description="CinA C-terminal" evidence="1">
    <location>
        <begin position="6"/>
        <end position="160"/>
    </location>
</feature>
<accession>A0A4U6BRJ2</accession>
<gene>
    <name evidence="2" type="ORF">YH63_012405</name>
</gene>
<comment type="caution">
    <text evidence="2">The sequence shown here is derived from an EMBL/GenBank/DDBJ whole genome shotgun (WGS) entry which is preliminary data.</text>
</comment>
<dbReference type="AlphaFoldDB" id="A0A4U6BRJ2"/>
<name>A0A4U6BRJ2_9BRAD</name>
<evidence type="ECO:0000313" key="3">
    <source>
        <dbReference type="Proteomes" id="UP000034832"/>
    </source>
</evidence>
<dbReference type="STRING" id="211460.YH63_06595"/>
<dbReference type="SUPFAM" id="SSF142433">
    <property type="entry name" value="CinA-like"/>
    <property type="match status" value="1"/>
</dbReference>
<dbReference type="InterPro" id="IPR008136">
    <property type="entry name" value="CinA_C"/>
</dbReference>
<sequence length="164" mass="17116">MEKLLPLAEKIAASLIARKETIAVAESSTGGLISAALLAVPGASAYYRGGGVIYTPRARAALVNITKEEMEAIGNRGATEPYATLLANRARELLNTTWGLSETGATGPSGNRYGDAAGHSCMAVAGPLMRVITLETGDSDRVANMRAFALHALELLSQTLESAR</sequence>
<proteinExistence type="predicted"/>
<dbReference type="Pfam" id="PF02464">
    <property type="entry name" value="CinA"/>
    <property type="match status" value="1"/>
</dbReference>
<dbReference type="InterPro" id="IPR036653">
    <property type="entry name" value="CinA-like_C"/>
</dbReference>